<organism evidence="2 3">
    <name type="scientific">Neurospora hispaniola</name>
    <dbReference type="NCBI Taxonomy" id="588809"/>
    <lineage>
        <taxon>Eukaryota</taxon>
        <taxon>Fungi</taxon>
        <taxon>Dikarya</taxon>
        <taxon>Ascomycota</taxon>
        <taxon>Pezizomycotina</taxon>
        <taxon>Sordariomycetes</taxon>
        <taxon>Sordariomycetidae</taxon>
        <taxon>Sordariales</taxon>
        <taxon>Sordariaceae</taxon>
        <taxon>Neurospora</taxon>
    </lineage>
</organism>
<keyword evidence="1" id="KW-0812">Transmembrane</keyword>
<keyword evidence="1" id="KW-0472">Membrane</keyword>
<dbReference type="RefSeq" id="XP_062696757.1">
    <property type="nucleotide sequence ID" value="XM_062836503.1"/>
</dbReference>
<comment type="caution">
    <text evidence="2">The sequence shown here is derived from an EMBL/GenBank/DDBJ whole genome shotgun (WGS) entry which is preliminary data.</text>
</comment>
<accession>A0AAJ0IEY0</accession>
<sequence>MTRVTAVDIYTSHNAGRFINLKTDKIKQTRMHKILILHSSDSMNDKTAFTFTTILQPGGGEQLLITSNVYLYACYILIIFYHWYFRSSHSLLFCLFPSCQPQTYMINLQERFVISDCPLGTDATMTHATIAGRSSSPCSSVVYITCHCVLSQDLANGKLKIIFRVIERQDLQEYLVFSSVHILPEDLFHGRIYCTRTEFHLVGM</sequence>
<name>A0AAJ0IEY0_9PEZI</name>
<evidence type="ECO:0000256" key="1">
    <source>
        <dbReference type="SAM" id="Phobius"/>
    </source>
</evidence>
<dbReference type="EMBL" id="JAULSX010000001">
    <property type="protein sequence ID" value="KAK3499124.1"/>
    <property type="molecule type" value="Genomic_DNA"/>
</dbReference>
<evidence type="ECO:0000313" key="2">
    <source>
        <dbReference type="EMBL" id="KAK3499124.1"/>
    </source>
</evidence>
<dbReference type="AlphaFoldDB" id="A0AAJ0IEY0"/>
<dbReference type="GeneID" id="87874125"/>
<gene>
    <name evidence="2" type="ORF">B0T23DRAFT_369246</name>
</gene>
<keyword evidence="3" id="KW-1185">Reference proteome</keyword>
<keyword evidence="1" id="KW-1133">Transmembrane helix</keyword>
<feature type="transmembrane region" description="Helical" evidence="1">
    <location>
        <begin position="69"/>
        <end position="85"/>
    </location>
</feature>
<dbReference type="Proteomes" id="UP001285908">
    <property type="component" value="Unassembled WGS sequence"/>
</dbReference>
<evidence type="ECO:0000313" key="3">
    <source>
        <dbReference type="Proteomes" id="UP001285908"/>
    </source>
</evidence>
<protein>
    <submittedName>
        <fullName evidence="2">Uncharacterized protein</fullName>
    </submittedName>
</protein>
<proteinExistence type="predicted"/>
<reference evidence="2 3" key="1">
    <citation type="journal article" date="2023" name="Mol. Phylogenet. Evol.">
        <title>Genome-scale phylogeny and comparative genomics of the fungal order Sordariales.</title>
        <authorList>
            <person name="Hensen N."/>
            <person name="Bonometti L."/>
            <person name="Westerberg I."/>
            <person name="Brannstrom I.O."/>
            <person name="Guillou S."/>
            <person name="Cros-Aarteil S."/>
            <person name="Calhoun S."/>
            <person name="Haridas S."/>
            <person name="Kuo A."/>
            <person name="Mondo S."/>
            <person name="Pangilinan J."/>
            <person name="Riley R."/>
            <person name="LaButti K."/>
            <person name="Andreopoulos B."/>
            <person name="Lipzen A."/>
            <person name="Chen C."/>
            <person name="Yan M."/>
            <person name="Daum C."/>
            <person name="Ng V."/>
            <person name="Clum A."/>
            <person name="Steindorff A."/>
            <person name="Ohm R.A."/>
            <person name="Martin F."/>
            <person name="Silar P."/>
            <person name="Natvig D.O."/>
            <person name="Lalanne C."/>
            <person name="Gautier V."/>
            <person name="Ament-Velasquez S.L."/>
            <person name="Kruys A."/>
            <person name="Hutchinson M.I."/>
            <person name="Powell A.J."/>
            <person name="Barry K."/>
            <person name="Miller A.N."/>
            <person name="Grigoriev I.V."/>
            <person name="Debuchy R."/>
            <person name="Gladieux P."/>
            <person name="Hiltunen Thoren M."/>
            <person name="Johannesson H."/>
        </authorList>
    </citation>
    <scope>NUCLEOTIDE SEQUENCE [LARGE SCALE GENOMIC DNA]</scope>
    <source>
        <strain evidence="2 3">FGSC 10403</strain>
    </source>
</reference>